<dbReference type="Pfam" id="PF03562">
    <property type="entry name" value="MltA"/>
    <property type="match status" value="1"/>
</dbReference>
<feature type="domain" description="Lytic transglycosylase MltA" evidence="6">
    <location>
        <begin position="133"/>
        <end position="267"/>
    </location>
</feature>
<dbReference type="PANTHER" id="PTHR30124:SF0">
    <property type="entry name" value="MEMBRANE-BOUND LYTIC MUREIN TRANSGLYCOSYLASE A"/>
    <property type="match status" value="1"/>
</dbReference>
<dbReference type="PIRSF" id="PIRSF019422">
    <property type="entry name" value="MltA"/>
    <property type="match status" value="1"/>
</dbReference>
<evidence type="ECO:0000259" key="6">
    <source>
        <dbReference type="SMART" id="SM00925"/>
    </source>
</evidence>
<dbReference type="Gene3D" id="2.40.240.50">
    <property type="entry name" value="Barwin-like endoglucanases"/>
    <property type="match status" value="1"/>
</dbReference>
<dbReference type="EMBL" id="CP110820">
    <property type="protein sequence ID" value="WPX96731.1"/>
    <property type="molecule type" value="Genomic_DNA"/>
</dbReference>
<accession>A0ABZ0UKU3</accession>
<dbReference type="PROSITE" id="PS51257">
    <property type="entry name" value="PROKAR_LIPOPROTEIN"/>
    <property type="match status" value="1"/>
</dbReference>
<dbReference type="RefSeq" id="WP_323732455.1">
    <property type="nucleotide sequence ID" value="NZ_CP110820.1"/>
</dbReference>
<dbReference type="InterPro" id="IPR005300">
    <property type="entry name" value="MltA_B"/>
</dbReference>
<dbReference type="InterPro" id="IPR036908">
    <property type="entry name" value="RlpA-like_sf"/>
</dbReference>
<keyword evidence="3" id="KW-0456">Lyase</keyword>
<evidence type="ECO:0000313" key="8">
    <source>
        <dbReference type="Proteomes" id="UP001327219"/>
    </source>
</evidence>
<dbReference type="Gene3D" id="2.40.40.10">
    <property type="entry name" value="RlpA-like domain"/>
    <property type="match status" value="1"/>
</dbReference>
<proteinExistence type="predicted"/>
<evidence type="ECO:0000256" key="2">
    <source>
        <dbReference type="ARBA" id="ARBA00012587"/>
    </source>
</evidence>
<evidence type="ECO:0000313" key="7">
    <source>
        <dbReference type="EMBL" id="WPX96731.1"/>
    </source>
</evidence>
<dbReference type="PANTHER" id="PTHR30124">
    <property type="entry name" value="MEMBRANE-BOUND LYTIC MUREIN TRANSGLYCOSYLASE A"/>
    <property type="match status" value="1"/>
</dbReference>
<dbReference type="EC" id="4.2.2.n1" evidence="2"/>
<keyword evidence="4" id="KW-0961">Cell wall biogenesis/degradation</keyword>
<evidence type="ECO:0000256" key="3">
    <source>
        <dbReference type="ARBA" id="ARBA00023239"/>
    </source>
</evidence>
<gene>
    <name evidence="7" type="ORF">Bandiella_00855</name>
</gene>
<name>A0ABZ0UKU3_9RICK</name>
<evidence type="ECO:0000256" key="1">
    <source>
        <dbReference type="ARBA" id="ARBA00001420"/>
    </source>
</evidence>
<comment type="catalytic activity">
    <reaction evidence="1">
        <text>Exolytic cleavage of the (1-&gt;4)-beta-glycosidic linkage between N-acetylmuramic acid (MurNAc) and N-acetylglucosamine (GlcNAc) residues in peptidoglycan, from either the reducing or the non-reducing ends of the peptidoglycan chains, with concomitant formation of a 1,6-anhydrobond in the MurNAc residue.</text>
        <dbReference type="EC" id="4.2.2.n1"/>
    </reaction>
</comment>
<dbReference type="CDD" id="cd14485">
    <property type="entry name" value="mltA_like_LT_A"/>
    <property type="match status" value="1"/>
</dbReference>
<evidence type="ECO:0000256" key="4">
    <source>
        <dbReference type="ARBA" id="ARBA00023316"/>
    </source>
</evidence>
<evidence type="ECO:0000256" key="5">
    <source>
        <dbReference type="ARBA" id="ARBA00030918"/>
    </source>
</evidence>
<dbReference type="InterPro" id="IPR026044">
    <property type="entry name" value="MltA"/>
</dbReference>
<keyword evidence="8" id="KW-1185">Reference proteome</keyword>
<dbReference type="SUPFAM" id="SSF50685">
    <property type="entry name" value="Barwin-like endoglucanases"/>
    <property type="match status" value="1"/>
</dbReference>
<dbReference type="Proteomes" id="UP001327219">
    <property type="component" value="Chromosome"/>
</dbReference>
<dbReference type="SMART" id="SM00925">
    <property type="entry name" value="MltA"/>
    <property type="match status" value="1"/>
</dbReference>
<sequence>MKKILLLFLLLAICSCSSEYKKRRYSVREARFAKVEYHEILGWNADHHLVSLNTFANSCKAIMQKKGGSAISGLTSLGGKADSWKVICENLQKNKITTNTEARKFFERWFTPYKVLDSQNSALGKFTGYYEIELNGHIQKTNKYKYPVYAPPPNLTEHKGRSHLSHTAINNGSLRGKNLEFVWVDNHAKLKFMHIQGSGRIKLATGQLMRVGYAGQNGFEYKSIGPYFKEYNAKNVNSALDMMEWIERNPKIGKKIMGKNQSYVFFRKIDGPGPIGAQGIALTPERSVAIDRGIYPYGTPTWVDTYLPSTRNYLQRHYRRLLIAQDTGGAIKGAIRGDIFFGHGSRAEEMACYLNKKGKMYVLFPKNVNVPSFYRTS</sequence>
<organism evidence="7 8">
    <name type="scientific">Candidatus Bandiella euplotis</name>
    <dbReference type="NCBI Taxonomy" id="1664265"/>
    <lineage>
        <taxon>Bacteria</taxon>
        <taxon>Pseudomonadati</taxon>
        <taxon>Pseudomonadota</taxon>
        <taxon>Alphaproteobacteria</taxon>
        <taxon>Rickettsiales</taxon>
        <taxon>Candidatus Midichloriaceae</taxon>
        <taxon>Candidatus Bandiella</taxon>
    </lineage>
</organism>
<dbReference type="Pfam" id="PF06725">
    <property type="entry name" value="3D"/>
    <property type="match status" value="1"/>
</dbReference>
<dbReference type="InterPro" id="IPR010611">
    <property type="entry name" value="3D_dom"/>
</dbReference>
<protein>
    <recommendedName>
        <fullName evidence="2">peptidoglycan lytic exotransglycosylase</fullName>
        <ecNumber evidence="2">4.2.2.n1</ecNumber>
    </recommendedName>
    <alternativeName>
        <fullName evidence="5">Murein hydrolase A</fullName>
    </alternativeName>
</protein>
<reference evidence="7 8" key="1">
    <citation type="submission" date="2022-11" db="EMBL/GenBank/DDBJ databases">
        <title>Host association and intracellularity evolved multiple times independently in the Rickettsiales.</title>
        <authorList>
            <person name="Castelli M."/>
            <person name="Nardi T."/>
            <person name="Gammuto L."/>
            <person name="Bellinzona G."/>
            <person name="Sabaneyeva E."/>
            <person name="Potekhin A."/>
            <person name="Serra V."/>
            <person name="Petroni G."/>
            <person name="Sassera D."/>
        </authorList>
    </citation>
    <scope>NUCLEOTIDE SEQUENCE [LARGE SCALE GENOMIC DNA]</scope>
    <source>
        <strain evidence="7 8">NDG2</strain>
    </source>
</reference>